<feature type="compositionally biased region" description="Basic and acidic residues" evidence="12">
    <location>
        <begin position="276"/>
        <end position="324"/>
    </location>
</feature>
<dbReference type="PRINTS" id="PR00169">
    <property type="entry name" value="KCHANNEL"/>
</dbReference>
<evidence type="ECO:0000256" key="5">
    <source>
        <dbReference type="ARBA" id="ARBA00022826"/>
    </source>
</evidence>
<feature type="domain" description="Ion transport" evidence="14">
    <location>
        <begin position="25"/>
        <end position="235"/>
    </location>
</feature>
<dbReference type="Pfam" id="PF00520">
    <property type="entry name" value="Ion_trans"/>
    <property type="match status" value="1"/>
</dbReference>
<keyword evidence="16" id="KW-1185">Reference proteome</keyword>
<evidence type="ECO:0000256" key="3">
    <source>
        <dbReference type="ARBA" id="ARBA00022538"/>
    </source>
</evidence>
<evidence type="ECO:0000256" key="9">
    <source>
        <dbReference type="ARBA" id="ARBA00023065"/>
    </source>
</evidence>
<feature type="transmembrane region" description="Helical" evidence="13">
    <location>
        <begin position="151"/>
        <end position="171"/>
    </location>
</feature>
<dbReference type="OrthoDB" id="9799090at2"/>
<feature type="transmembrane region" description="Helical" evidence="13">
    <location>
        <begin position="85"/>
        <end position="104"/>
    </location>
</feature>
<evidence type="ECO:0000256" key="10">
    <source>
        <dbReference type="ARBA" id="ARBA00023136"/>
    </source>
</evidence>
<protein>
    <submittedName>
        <fullName evidence="15">Voltage-gated potassium channel</fullName>
    </submittedName>
</protein>
<evidence type="ECO:0000256" key="6">
    <source>
        <dbReference type="ARBA" id="ARBA00022882"/>
    </source>
</evidence>
<name>A0A1G8ZEK4_9GAMM</name>
<evidence type="ECO:0000256" key="11">
    <source>
        <dbReference type="ARBA" id="ARBA00023303"/>
    </source>
</evidence>
<evidence type="ECO:0000256" key="1">
    <source>
        <dbReference type="ARBA" id="ARBA00004141"/>
    </source>
</evidence>
<dbReference type="GO" id="GO:0001508">
    <property type="term" value="P:action potential"/>
    <property type="evidence" value="ECO:0007669"/>
    <property type="project" value="TreeGrafter"/>
</dbReference>
<accession>A0A1G8ZEK4</accession>
<dbReference type="GO" id="GO:0005249">
    <property type="term" value="F:voltage-gated potassium channel activity"/>
    <property type="evidence" value="ECO:0007669"/>
    <property type="project" value="InterPro"/>
</dbReference>
<feature type="region of interest" description="Disordered" evidence="12">
    <location>
        <begin position="276"/>
        <end position="337"/>
    </location>
</feature>
<dbReference type="InterPro" id="IPR028325">
    <property type="entry name" value="VG_K_chnl"/>
</dbReference>
<keyword evidence="2" id="KW-0813">Transport</keyword>
<comment type="subcellular location">
    <subcellularLocation>
        <location evidence="1">Membrane</location>
        <topology evidence="1">Multi-pass membrane protein</topology>
    </subcellularLocation>
</comment>
<dbReference type="AlphaFoldDB" id="A0A1G8ZEK4"/>
<dbReference type="SUPFAM" id="SSF81324">
    <property type="entry name" value="Voltage-gated potassium channels"/>
    <property type="match status" value="1"/>
</dbReference>
<evidence type="ECO:0000259" key="14">
    <source>
        <dbReference type="Pfam" id="PF00520"/>
    </source>
</evidence>
<keyword evidence="3" id="KW-0633">Potassium transport</keyword>
<keyword evidence="6" id="KW-0851">Voltage-gated channel</keyword>
<keyword evidence="5" id="KW-0631">Potassium channel</keyword>
<keyword evidence="8 13" id="KW-1133">Transmembrane helix</keyword>
<evidence type="ECO:0000256" key="7">
    <source>
        <dbReference type="ARBA" id="ARBA00022958"/>
    </source>
</evidence>
<dbReference type="InterPro" id="IPR027359">
    <property type="entry name" value="Volt_channel_dom_sf"/>
</dbReference>
<dbReference type="Proteomes" id="UP000199305">
    <property type="component" value="Unassembled WGS sequence"/>
</dbReference>
<dbReference type="Gene3D" id="1.10.287.70">
    <property type="match status" value="1"/>
</dbReference>
<evidence type="ECO:0000256" key="8">
    <source>
        <dbReference type="ARBA" id="ARBA00022989"/>
    </source>
</evidence>
<dbReference type="InterPro" id="IPR005821">
    <property type="entry name" value="Ion_trans_dom"/>
</dbReference>
<keyword evidence="4 13" id="KW-0812">Transmembrane</keyword>
<dbReference type="PANTHER" id="PTHR11537">
    <property type="entry name" value="VOLTAGE-GATED POTASSIUM CHANNEL"/>
    <property type="match status" value="1"/>
</dbReference>
<dbReference type="STRING" id="658219.SAMN05216212_1589"/>
<keyword evidence="10 13" id="KW-0472">Membrane</keyword>
<reference evidence="16" key="1">
    <citation type="submission" date="2016-10" db="EMBL/GenBank/DDBJ databases">
        <authorList>
            <person name="Varghese N."/>
            <person name="Submissions S."/>
        </authorList>
    </citation>
    <scope>NUCLEOTIDE SEQUENCE [LARGE SCALE GENOMIC DNA]</scope>
    <source>
        <strain evidence="16">CGMCC 1.10658</strain>
    </source>
</reference>
<feature type="transmembrane region" description="Helical" evidence="13">
    <location>
        <begin position="28"/>
        <end position="49"/>
    </location>
</feature>
<dbReference type="EMBL" id="FNFH01000003">
    <property type="protein sequence ID" value="SDK13458.1"/>
    <property type="molecule type" value="Genomic_DNA"/>
</dbReference>
<dbReference type="GO" id="GO:0008076">
    <property type="term" value="C:voltage-gated potassium channel complex"/>
    <property type="evidence" value="ECO:0007669"/>
    <property type="project" value="InterPro"/>
</dbReference>
<keyword evidence="11 15" id="KW-0407">Ion channel</keyword>
<evidence type="ECO:0000313" key="15">
    <source>
        <dbReference type="EMBL" id="SDK13458.1"/>
    </source>
</evidence>
<evidence type="ECO:0000256" key="4">
    <source>
        <dbReference type="ARBA" id="ARBA00022692"/>
    </source>
</evidence>
<gene>
    <name evidence="15" type="ORF">SAMN05216212_1589</name>
</gene>
<evidence type="ECO:0000256" key="12">
    <source>
        <dbReference type="SAM" id="MobiDB-lite"/>
    </source>
</evidence>
<keyword evidence="9" id="KW-0406">Ion transport</keyword>
<dbReference type="Gene3D" id="1.20.120.350">
    <property type="entry name" value="Voltage-gated potassium channels. Chain C"/>
    <property type="match status" value="1"/>
</dbReference>
<evidence type="ECO:0000256" key="2">
    <source>
        <dbReference type="ARBA" id="ARBA00022448"/>
    </source>
</evidence>
<sequence length="337" mass="37520">MALTGKRKWLNEVIFGTDTPAGKGFDVVLIWAILISVALVLLVSVESIAGQYGELLFALEWFFTALFTIEYAARIYCAVDRRSYIFSFYGIVDLLAILPSYLALMVTGAGYLLVIRLLRVLRIFRVLKLVRYLQDANLLLRSLWQARRKILVFYAGVLVICIIFGALMFVVEGPIHGFTSIPKSVYWTIVTLTTVGFGDITPQTTLGQTIASMTMLIGYSIIAVPTGIVTAELAQELGREKLLIRCDNCSRAGHDRDAEYCKHCGYKLEDVQREAEKLEEKKAEEKKAEKKKAEEKVRKPEPGEARSDGLPHSGAEEESRRQGEGPDSSPGSAGEDR</sequence>
<organism evidence="15 16">
    <name type="scientific">Microbulbifer yueqingensis</name>
    <dbReference type="NCBI Taxonomy" id="658219"/>
    <lineage>
        <taxon>Bacteria</taxon>
        <taxon>Pseudomonadati</taxon>
        <taxon>Pseudomonadota</taxon>
        <taxon>Gammaproteobacteria</taxon>
        <taxon>Cellvibrionales</taxon>
        <taxon>Microbulbiferaceae</taxon>
        <taxon>Microbulbifer</taxon>
    </lineage>
</organism>
<dbReference type="PANTHER" id="PTHR11537:SF254">
    <property type="entry name" value="POTASSIUM VOLTAGE-GATED CHANNEL PROTEIN SHAB"/>
    <property type="match status" value="1"/>
</dbReference>
<keyword evidence="7" id="KW-0630">Potassium</keyword>
<proteinExistence type="predicted"/>
<evidence type="ECO:0000256" key="13">
    <source>
        <dbReference type="SAM" id="Phobius"/>
    </source>
</evidence>
<feature type="transmembrane region" description="Helical" evidence="13">
    <location>
        <begin position="55"/>
        <end position="73"/>
    </location>
</feature>
<evidence type="ECO:0000313" key="16">
    <source>
        <dbReference type="Proteomes" id="UP000199305"/>
    </source>
</evidence>